<dbReference type="EMBL" id="JANQDX010000019">
    <property type="protein sequence ID" value="KAL0904679.1"/>
    <property type="molecule type" value="Genomic_DNA"/>
</dbReference>
<comment type="subcellular location">
    <subcellularLocation>
        <location evidence="1">Nucleus</location>
    </subcellularLocation>
</comment>
<comment type="caution">
    <text evidence="7">The sequence shown here is derived from an EMBL/GenBank/DDBJ whole genome shotgun (WGS) entry which is preliminary data.</text>
</comment>
<gene>
    <name evidence="7" type="ORF">M5K25_026810</name>
</gene>
<dbReference type="InterPro" id="IPR035979">
    <property type="entry name" value="RBD_domain_sf"/>
</dbReference>
<dbReference type="InterPro" id="IPR000504">
    <property type="entry name" value="RRM_dom"/>
</dbReference>
<evidence type="ECO:0000256" key="5">
    <source>
        <dbReference type="SAM" id="MobiDB-lite"/>
    </source>
</evidence>
<dbReference type="GO" id="GO:0003723">
    <property type="term" value="F:RNA binding"/>
    <property type="evidence" value="ECO:0007669"/>
    <property type="project" value="UniProtKB-UniRule"/>
</dbReference>
<evidence type="ECO:0000256" key="4">
    <source>
        <dbReference type="PROSITE-ProRule" id="PRU00176"/>
    </source>
</evidence>
<evidence type="ECO:0000259" key="6">
    <source>
        <dbReference type="PROSITE" id="PS50102"/>
    </source>
</evidence>
<protein>
    <recommendedName>
        <fullName evidence="6">RRM domain-containing protein</fullName>
    </recommendedName>
</protein>
<name>A0ABD0TYE2_DENTH</name>
<evidence type="ECO:0000313" key="7">
    <source>
        <dbReference type="EMBL" id="KAL0904679.1"/>
    </source>
</evidence>
<evidence type="ECO:0000313" key="8">
    <source>
        <dbReference type="Proteomes" id="UP001552299"/>
    </source>
</evidence>
<dbReference type="PROSITE" id="PS50102">
    <property type="entry name" value="RRM"/>
    <property type="match status" value="1"/>
</dbReference>
<reference evidence="7 8" key="1">
    <citation type="journal article" date="2024" name="Plant Biotechnol. J.">
        <title>Dendrobium thyrsiflorum genome and its molecular insights into genes involved in important horticultural traits.</title>
        <authorList>
            <person name="Chen B."/>
            <person name="Wang J.Y."/>
            <person name="Zheng P.J."/>
            <person name="Li K.L."/>
            <person name="Liang Y.M."/>
            <person name="Chen X.F."/>
            <person name="Zhang C."/>
            <person name="Zhao X."/>
            <person name="He X."/>
            <person name="Zhang G.Q."/>
            <person name="Liu Z.J."/>
            <person name="Xu Q."/>
        </authorList>
    </citation>
    <scope>NUCLEOTIDE SEQUENCE [LARGE SCALE GENOMIC DNA]</scope>
    <source>
        <strain evidence="7">GZMU011</strain>
    </source>
</reference>
<dbReference type="FunFam" id="3.30.70.330:FF:000467">
    <property type="entry name" value="Cell wall integrity protein scw1"/>
    <property type="match status" value="1"/>
</dbReference>
<accession>A0ABD0TYE2</accession>
<evidence type="ECO:0000256" key="2">
    <source>
        <dbReference type="ARBA" id="ARBA00022884"/>
    </source>
</evidence>
<feature type="region of interest" description="Disordered" evidence="5">
    <location>
        <begin position="1"/>
        <end position="29"/>
    </location>
</feature>
<keyword evidence="2 4" id="KW-0694">RNA-binding</keyword>
<dbReference type="Pfam" id="PF00076">
    <property type="entry name" value="RRM_1"/>
    <property type="match status" value="1"/>
</dbReference>
<sequence length="425" mass="46672">MSGPGIHHFHQPWAQLPPPPPSISTPPSIAVPARPTNDEVRTIFIAGLPADVKERELHNLLRWLPGFEASQINSKGDQPMGFALFSTAQHAMAAKSVLQDLVFDAETKSALHTEMAKKNLFVKRGVGADFSSFDQSKRIRTGGEYAQSGYPSPPLHPQPASLWATSGYMAPPVLYAPYGGYPVTQVALPTPPPVPPPTVYAPVQNTKDNPPCNTLFVGNLGENVIEEELRGLFSLQQGFKQMKILRHERNTVCFIEFDDVASATSVHINLQGAVLPSAGRTGIRIQYPFVNFIDDCGTFNRVEDDILIRGAFNINAKELKEGKLAKFCSSNINFRINMPLLLEKLFCADAGYSLSSRGESGAATSSCTEQYRATVSSNIEPWYKIGGDLVYFHWAPDDVWHLHRIINPSPEIKAILLSSSSAIKF</sequence>
<keyword evidence="3" id="KW-0539">Nucleus</keyword>
<dbReference type="GO" id="GO:0005634">
    <property type="term" value="C:nucleus"/>
    <property type="evidence" value="ECO:0007669"/>
    <property type="project" value="UniProtKB-SubCell"/>
</dbReference>
<dbReference type="InterPro" id="IPR012677">
    <property type="entry name" value="Nucleotide-bd_a/b_plait_sf"/>
</dbReference>
<dbReference type="Gene3D" id="3.30.70.330">
    <property type="match status" value="2"/>
</dbReference>
<feature type="compositionally biased region" description="Pro residues" evidence="5">
    <location>
        <begin position="15"/>
        <end position="24"/>
    </location>
</feature>
<dbReference type="PANTHER" id="PTHR10501">
    <property type="entry name" value="U1 SMALL NUCLEAR RIBONUCLEOPROTEIN A/U2 SMALL NUCLEAR RIBONUCLEOPROTEIN B"/>
    <property type="match status" value="1"/>
</dbReference>
<dbReference type="Proteomes" id="UP001552299">
    <property type="component" value="Unassembled WGS sequence"/>
</dbReference>
<dbReference type="SUPFAM" id="SSF54928">
    <property type="entry name" value="RNA-binding domain, RBD"/>
    <property type="match status" value="1"/>
</dbReference>
<feature type="domain" description="RRM" evidence="6">
    <location>
        <begin position="213"/>
        <end position="280"/>
    </location>
</feature>
<keyword evidence="8" id="KW-1185">Reference proteome</keyword>
<dbReference type="FunFam" id="3.30.70.330:FF:000037">
    <property type="entry name" value="RNA-binding protein with multiple splicing 2"/>
    <property type="match status" value="1"/>
</dbReference>
<evidence type="ECO:0000256" key="3">
    <source>
        <dbReference type="ARBA" id="ARBA00023242"/>
    </source>
</evidence>
<dbReference type="CDD" id="cd12420">
    <property type="entry name" value="RRM_RBPMS_like"/>
    <property type="match status" value="1"/>
</dbReference>
<dbReference type="AlphaFoldDB" id="A0ABD0TYE2"/>
<evidence type="ECO:0000256" key="1">
    <source>
        <dbReference type="ARBA" id="ARBA00004123"/>
    </source>
</evidence>
<proteinExistence type="predicted"/>
<organism evidence="7 8">
    <name type="scientific">Dendrobium thyrsiflorum</name>
    <name type="common">Pinecone-like raceme dendrobium</name>
    <name type="synonym">Orchid</name>
    <dbReference type="NCBI Taxonomy" id="117978"/>
    <lineage>
        <taxon>Eukaryota</taxon>
        <taxon>Viridiplantae</taxon>
        <taxon>Streptophyta</taxon>
        <taxon>Embryophyta</taxon>
        <taxon>Tracheophyta</taxon>
        <taxon>Spermatophyta</taxon>
        <taxon>Magnoliopsida</taxon>
        <taxon>Liliopsida</taxon>
        <taxon>Asparagales</taxon>
        <taxon>Orchidaceae</taxon>
        <taxon>Epidendroideae</taxon>
        <taxon>Malaxideae</taxon>
        <taxon>Dendrobiinae</taxon>
        <taxon>Dendrobium</taxon>
    </lineage>
</organism>
<dbReference type="SMART" id="SM00360">
    <property type="entry name" value="RRM"/>
    <property type="match status" value="2"/>
</dbReference>